<dbReference type="Proteomes" id="UP001168380">
    <property type="component" value="Unassembled WGS sequence"/>
</dbReference>
<dbReference type="InterPro" id="IPR014710">
    <property type="entry name" value="RmlC-like_jellyroll"/>
</dbReference>
<dbReference type="RefSeq" id="WP_302714892.1">
    <property type="nucleotide sequence ID" value="NZ_JAULRT010000062.1"/>
</dbReference>
<protein>
    <submittedName>
        <fullName evidence="2">Crp/Fnr family transcriptional regulator</fullName>
    </submittedName>
</protein>
<dbReference type="PROSITE" id="PS50042">
    <property type="entry name" value="CNMP_BINDING_3"/>
    <property type="match status" value="1"/>
</dbReference>
<name>A0ABT8TN58_9GAMM</name>
<evidence type="ECO:0000259" key="1">
    <source>
        <dbReference type="PROSITE" id="PS50042"/>
    </source>
</evidence>
<dbReference type="PANTHER" id="PTHR24567:SF76">
    <property type="entry name" value="CYCLIC NUCLEOTIDE-BINDING DOMAIN PROTEIN"/>
    <property type="match status" value="1"/>
</dbReference>
<dbReference type="InterPro" id="IPR000595">
    <property type="entry name" value="cNMP-bd_dom"/>
</dbReference>
<dbReference type="SMART" id="SM00100">
    <property type="entry name" value="cNMP"/>
    <property type="match status" value="1"/>
</dbReference>
<dbReference type="Gene3D" id="2.60.120.10">
    <property type="entry name" value="Jelly Rolls"/>
    <property type="match status" value="1"/>
</dbReference>
<proteinExistence type="predicted"/>
<feature type="domain" description="Cyclic nucleotide-binding" evidence="1">
    <location>
        <begin position="20"/>
        <end position="94"/>
    </location>
</feature>
<evidence type="ECO:0000313" key="3">
    <source>
        <dbReference type="Proteomes" id="UP001168380"/>
    </source>
</evidence>
<dbReference type="InterPro" id="IPR018490">
    <property type="entry name" value="cNMP-bd_dom_sf"/>
</dbReference>
<organism evidence="2 3">
    <name type="scientific">Gilvimarinus algae</name>
    <dbReference type="NCBI Taxonomy" id="3058037"/>
    <lineage>
        <taxon>Bacteria</taxon>
        <taxon>Pseudomonadati</taxon>
        <taxon>Pseudomonadota</taxon>
        <taxon>Gammaproteobacteria</taxon>
        <taxon>Cellvibrionales</taxon>
        <taxon>Cellvibrionaceae</taxon>
        <taxon>Gilvimarinus</taxon>
    </lineage>
</organism>
<dbReference type="InterPro" id="IPR050397">
    <property type="entry name" value="Env_Response_Regulators"/>
</dbReference>
<reference evidence="2" key="1">
    <citation type="submission" date="2023-07" db="EMBL/GenBank/DDBJ databases">
        <title>Gilvimarinus algae sp. nov., isolated from the surface of Kelp.</title>
        <authorList>
            <person name="Sun Y.Y."/>
            <person name="Gong Y."/>
            <person name="Du Z.J."/>
        </authorList>
    </citation>
    <scope>NUCLEOTIDE SEQUENCE</scope>
    <source>
        <strain evidence="2">SDUM040014</strain>
    </source>
</reference>
<evidence type="ECO:0000313" key="2">
    <source>
        <dbReference type="EMBL" id="MDO3383832.1"/>
    </source>
</evidence>
<dbReference type="CDD" id="cd00038">
    <property type="entry name" value="CAP_ED"/>
    <property type="match status" value="1"/>
</dbReference>
<comment type="caution">
    <text evidence="2">The sequence shown here is derived from an EMBL/GenBank/DDBJ whole genome shotgun (WGS) entry which is preliminary data.</text>
</comment>
<accession>A0ABT8TN58</accession>
<sequence>MNTDNHLAKLLTMYGQQQSFQRHESIFCQGDDDGHIYFVQTGLLKAYYVSSEGKESIKSFVAEGNMIGSLNSVVNQAGCSFSLVALEASQLLRLPFSLLVDKAAQSHPLANDVIQQLLALAMKKEQREFEFLSLSAEQRYQRFLAQAPQLIDRITQSDMARYLGVTPVALSRIKKRCG</sequence>
<dbReference type="SUPFAM" id="SSF51206">
    <property type="entry name" value="cAMP-binding domain-like"/>
    <property type="match status" value="1"/>
</dbReference>
<gene>
    <name evidence="2" type="ORF">QWI16_16735</name>
</gene>
<keyword evidence="3" id="KW-1185">Reference proteome</keyword>
<dbReference type="Pfam" id="PF00027">
    <property type="entry name" value="cNMP_binding"/>
    <property type="match status" value="1"/>
</dbReference>
<dbReference type="PANTHER" id="PTHR24567">
    <property type="entry name" value="CRP FAMILY TRANSCRIPTIONAL REGULATORY PROTEIN"/>
    <property type="match status" value="1"/>
</dbReference>
<dbReference type="EMBL" id="JAULRT010000062">
    <property type="protein sequence ID" value="MDO3383832.1"/>
    <property type="molecule type" value="Genomic_DNA"/>
</dbReference>